<dbReference type="Proteomes" id="UP000036700">
    <property type="component" value="Chromosome"/>
</dbReference>
<evidence type="ECO:0000313" key="3">
    <source>
        <dbReference type="Proteomes" id="UP000036700"/>
    </source>
</evidence>
<dbReference type="KEGG" id="ptx:ABW99_19780"/>
<feature type="domain" description="N-acetyltransferase" evidence="1">
    <location>
        <begin position="19"/>
        <end position="155"/>
    </location>
</feature>
<name>A0A0G3EZF0_9BURK</name>
<evidence type="ECO:0000313" key="2">
    <source>
        <dbReference type="EMBL" id="AKJ70116.1"/>
    </source>
</evidence>
<dbReference type="Pfam" id="PF13508">
    <property type="entry name" value="Acetyltransf_7"/>
    <property type="match status" value="1"/>
</dbReference>
<dbReference type="STRING" id="445709.ABW99_19780"/>
<dbReference type="Gene3D" id="3.40.630.30">
    <property type="match status" value="1"/>
</dbReference>
<dbReference type="InterPro" id="IPR000182">
    <property type="entry name" value="GNAT_dom"/>
</dbReference>
<dbReference type="GO" id="GO:0016747">
    <property type="term" value="F:acyltransferase activity, transferring groups other than amino-acyl groups"/>
    <property type="evidence" value="ECO:0007669"/>
    <property type="project" value="InterPro"/>
</dbReference>
<dbReference type="SUPFAM" id="SSF55729">
    <property type="entry name" value="Acyl-CoA N-acyltransferases (Nat)"/>
    <property type="match status" value="1"/>
</dbReference>
<dbReference type="InterPro" id="IPR053144">
    <property type="entry name" value="Acetyltransferase_Butenolide"/>
</dbReference>
<protein>
    <recommendedName>
        <fullName evidence="1">N-acetyltransferase domain-containing protein</fullName>
    </recommendedName>
</protein>
<evidence type="ECO:0000259" key="1">
    <source>
        <dbReference type="PROSITE" id="PS51186"/>
    </source>
</evidence>
<dbReference type="AlphaFoldDB" id="A0A0G3EZF0"/>
<reference evidence="3" key="1">
    <citation type="submission" date="2015-06" db="EMBL/GenBank/DDBJ databases">
        <authorList>
            <person name="Lim Y.L."/>
            <person name="Ee R."/>
            <person name="Yong D."/>
            <person name="How K.Y."/>
            <person name="Yin W.F."/>
            <person name="Chan K.G."/>
        </authorList>
    </citation>
    <scope>NUCLEOTIDE SEQUENCE [LARGE SCALE GENOMIC DNA]</scope>
    <source>
        <strain evidence="3">DSM 25325</strain>
    </source>
</reference>
<dbReference type="PATRIC" id="fig|445709.3.peg.4150"/>
<dbReference type="PROSITE" id="PS51186">
    <property type="entry name" value="GNAT"/>
    <property type="match status" value="1"/>
</dbReference>
<organism evidence="2 3">
    <name type="scientific">Pandoraea thiooxydans</name>
    <dbReference type="NCBI Taxonomy" id="445709"/>
    <lineage>
        <taxon>Bacteria</taxon>
        <taxon>Pseudomonadati</taxon>
        <taxon>Pseudomonadota</taxon>
        <taxon>Betaproteobacteria</taxon>
        <taxon>Burkholderiales</taxon>
        <taxon>Burkholderiaceae</taxon>
        <taxon>Pandoraea</taxon>
    </lineage>
</organism>
<gene>
    <name evidence="2" type="ORF">ABW99_19780</name>
</gene>
<sequence length="169" mass="18356">MQATSSAAAPPTSPASCEISCDPARLDVAMIHRFLSTETDWARGIPMSLLSRAIAHSLCFGAYDLEAVAGDAPQVGFARVITDRATFAYLCDVFVVPEARGRGIGRQLVVAVMAHPALHGLRRFMLATDTAAGLYERYGFTPLPADHPLMQIYRPDAYRHPAETAPQQR</sequence>
<dbReference type="CDD" id="cd04301">
    <property type="entry name" value="NAT_SF"/>
    <property type="match status" value="1"/>
</dbReference>
<keyword evidence="3" id="KW-1185">Reference proteome</keyword>
<dbReference type="InterPro" id="IPR016181">
    <property type="entry name" value="Acyl_CoA_acyltransferase"/>
</dbReference>
<proteinExistence type="predicted"/>
<dbReference type="PANTHER" id="PTHR43233">
    <property type="entry name" value="FAMILY N-ACETYLTRANSFERASE, PUTATIVE (AFU_ORTHOLOGUE AFUA_6G03350)-RELATED"/>
    <property type="match status" value="1"/>
</dbReference>
<dbReference type="EMBL" id="CP011568">
    <property type="protein sequence ID" value="AKJ70116.1"/>
    <property type="molecule type" value="Genomic_DNA"/>
</dbReference>
<accession>A0A0G3EZF0</accession>
<dbReference type="PANTHER" id="PTHR43233:SF1">
    <property type="entry name" value="FAMILY N-ACETYLTRANSFERASE, PUTATIVE (AFU_ORTHOLOGUE AFUA_6G03350)-RELATED"/>
    <property type="match status" value="1"/>
</dbReference>